<comment type="caution">
    <text evidence="2">The sequence shown here is derived from an EMBL/GenBank/DDBJ whole genome shotgun (WGS) entry which is preliminary data.</text>
</comment>
<evidence type="ECO:0000313" key="3">
    <source>
        <dbReference type="Proteomes" id="UP000013097"/>
    </source>
</evidence>
<feature type="transmembrane region" description="Helical" evidence="1">
    <location>
        <begin position="7"/>
        <end position="26"/>
    </location>
</feature>
<dbReference type="PATRIC" id="fig|999411.4.peg.3213"/>
<evidence type="ECO:0000256" key="1">
    <source>
        <dbReference type="SAM" id="Phobius"/>
    </source>
</evidence>
<organism evidence="2 3">
    <name type="scientific">Clostridium thermobutyricum</name>
    <dbReference type="NCBI Taxonomy" id="29372"/>
    <lineage>
        <taxon>Bacteria</taxon>
        <taxon>Bacillati</taxon>
        <taxon>Bacillota</taxon>
        <taxon>Clostridia</taxon>
        <taxon>Eubacteriales</taxon>
        <taxon>Clostridiaceae</taxon>
        <taxon>Clostridium</taxon>
    </lineage>
</organism>
<accession>N9XGD8</accession>
<dbReference type="RefSeq" id="WP_002599740.1">
    <property type="nucleotide sequence ID" value="NZ_KB850960.1"/>
</dbReference>
<reference evidence="2 3" key="1">
    <citation type="submission" date="2013-01" db="EMBL/GenBank/DDBJ databases">
        <title>The Genome Sequence of Clostridium colicanis 209318.</title>
        <authorList>
            <consortium name="The Broad Institute Genome Sequencing Platform"/>
            <person name="Earl A."/>
            <person name="Ward D."/>
            <person name="Feldgarden M."/>
            <person name="Gevers D."/>
            <person name="Courvalin P."/>
            <person name="Lambert T."/>
            <person name="Walker B."/>
            <person name="Young S.K."/>
            <person name="Zeng Q."/>
            <person name="Gargeya S."/>
            <person name="Fitzgerald M."/>
            <person name="Haas B."/>
            <person name="Abouelleil A."/>
            <person name="Alvarado L."/>
            <person name="Arachchi H.M."/>
            <person name="Berlin A.M."/>
            <person name="Chapman S.B."/>
            <person name="Dewar J."/>
            <person name="Goldberg J."/>
            <person name="Griggs A."/>
            <person name="Gujja S."/>
            <person name="Hansen M."/>
            <person name="Howarth C."/>
            <person name="Imamovic A."/>
            <person name="Larimer J."/>
            <person name="McCowan C."/>
            <person name="Murphy C."/>
            <person name="Neiman D."/>
            <person name="Pearson M."/>
            <person name="Priest M."/>
            <person name="Roberts A."/>
            <person name="Saif S."/>
            <person name="Shea T."/>
            <person name="Sisk P."/>
            <person name="Sykes S."/>
            <person name="Wortman J."/>
            <person name="Nusbaum C."/>
            <person name="Birren B."/>
        </authorList>
    </citation>
    <scope>NUCLEOTIDE SEQUENCE [LARGE SCALE GENOMIC DNA]</scope>
    <source>
        <strain evidence="2 3">209318</strain>
    </source>
</reference>
<dbReference type="AlphaFoldDB" id="N9XGD8"/>
<evidence type="ECO:0000313" key="2">
    <source>
        <dbReference type="EMBL" id="ENY98742.1"/>
    </source>
</evidence>
<dbReference type="HOGENOM" id="CLU_1308330_0_0_9"/>
<dbReference type="SUPFAM" id="SSF81901">
    <property type="entry name" value="HCP-like"/>
    <property type="match status" value="1"/>
</dbReference>
<dbReference type="Proteomes" id="UP000013097">
    <property type="component" value="Unassembled WGS sequence"/>
</dbReference>
<protein>
    <submittedName>
        <fullName evidence="2">Uncharacterized protein</fullName>
    </submittedName>
</protein>
<dbReference type="Gene3D" id="1.25.40.10">
    <property type="entry name" value="Tetratricopeptide repeat domain"/>
    <property type="match status" value="1"/>
</dbReference>
<sequence>MKSQKKILIVFAISSLIALACNYYIYELNKDFTIVTTEKKLNNTDDYTVEDFKKLNINELKELQEIYYARNINDKCKLVSEIILENFNESDIDTLTILSILSEENFEFEKALEYRYRLLPLCERSRLPVIYDNMADIYLLTDLNKSIELLEKALKINPEDEIVSLKLPFFKSLIKYYNNENKSNYYKKIIESSDINILPSVIEFMNKKVK</sequence>
<keyword evidence="1" id="KW-0472">Membrane</keyword>
<dbReference type="InterPro" id="IPR011990">
    <property type="entry name" value="TPR-like_helical_dom_sf"/>
</dbReference>
<name>N9XGD8_9CLOT</name>
<keyword evidence="1" id="KW-0812">Transmembrane</keyword>
<gene>
    <name evidence="2" type="ORF">HMPREF1092_03300</name>
</gene>
<dbReference type="PROSITE" id="PS51257">
    <property type="entry name" value="PROKAR_LIPOPROTEIN"/>
    <property type="match status" value="1"/>
</dbReference>
<keyword evidence="3" id="KW-1185">Reference proteome</keyword>
<keyword evidence="1" id="KW-1133">Transmembrane helix</keyword>
<proteinExistence type="predicted"/>
<dbReference type="EMBL" id="AGYT01000026">
    <property type="protein sequence ID" value="ENY98742.1"/>
    <property type="molecule type" value="Genomic_DNA"/>
</dbReference>